<protein>
    <recommendedName>
        <fullName evidence="3">Loader and inhibitor of G40P protein</fullName>
    </recommendedName>
</protein>
<dbReference type="KEGG" id="bon:A361_13335"/>
<dbReference type="AlphaFoldDB" id="A0A160MBQ4"/>
<dbReference type="Gene3D" id="1.10.8.200">
    <property type="entry name" value="Replisome organizer (g39p helicase loader/inhibitor protein)"/>
    <property type="match status" value="1"/>
</dbReference>
<evidence type="ECO:0000313" key="1">
    <source>
        <dbReference type="EMBL" id="AND40084.1"/>
    </source>
</evidence>
<reference evidence="1 2" key="1">
    <citation type="submission" date="2016-04" db="EMBL/GenBank/DDBJ databases">
        <title>Complete genome sequence of Bacillus oceanisediminis strain 2691.</title>
        <authorList>
            <person name="Jeong H."/>
            <person name="Kim H.J."/>
            <person name="Lee D.-W."/>
        </authorList>
    </citation>
    <scope>NUCLEOTIDE SEQUENCE [LARGE SCALE GENOMIC DNA]</scope>
    <source>
        <strain evidence="1 2">2691</strain>
    </source>
</reference>
<proteinExistence type="predicted"/>
<sequence length="92" mass="10862">MNKTEMLTLFVLIERIYPPFRIKNEIVNYYFNYCQQFDYEMALSCIIGHIRKSPYPPSLSHIASRCSLHSLSAEISDSRNWEKEYVLANHVS</sequence>
<dbReference type="EMBL" id="CP015506">
    <property type="protein sequence ID" value="AND40084.1"/>
    <property type="molecule type" value="Genomic_DNA"/>
</dbReference>
<evidence type="ECO:0008006" key="3">
    <source>
        <dbReference type="Google" id="ProtNLM"/>
    </source>
</evidence>
<evidence type="ECO:0000313" key="2">
    <source>
        <dbReference type="Proteomes" id="UP000077856"/>
    </source>
</evidence>
<gene>
    <name evidence="1" type="ORF">A361_13335</name>
</gene>
<accession>A0A160MBQ4</accession>
<dbReference type="Proteomes" id="UP000077856">
    <property type="component" value="Chromosome"/>
</dbReference>
<organism evidence="1 2">
    <name type="scientific">Cytobacillus oceanisediminis 2691</name>
    <dbReference type="NCBI Taxonomy" id="1196031"/>
    <lineage>
        <taxon>Bacteria</taxon>
        <taxon>Bacillati</taxon>
        <taxon>Bacillota</taxon>
        <taxon>Bacilli</taxon>
        <taxon>Bacillales</taxon>
        <taxon>Bacillaceae</taxon>
        <taxon>Cytobacillus</taxon>
    </lineage>
</organism>
<name>A0A160MBQ4_9BACI</name>
<dbReference type="RefSeq" id="WP_019379797.1">
    <property type="nucleotide sequence ID" value="NZ_CP015506.1"/>
</dbReference>
<dbReference type="STRING" id="1196031.A361_13335"/>